<dbReference type="InterPro" id="IPR000742">
    <property type="entry name" value="EGF"/>
</dbReference>
<dbReference type="PANTHER" id="PTHR17178">
    <property type="entry name" value="SECRETORY GRANULE PROTEOGLYCAN CORE PROTEIN"/>
    <property type="match status" value="1"/>
</dbReference>
<evidence type="ECO:0000256" key="1">
    <source>
        <dbReference type="PROSITE-ProRule" id="PRU00076"/>
    </source>
</evidence>
<feature type="domain" description="EGF-like" evidence="4">
    <location>
        <begin position="572"/>
        <end position="609"/>
    </location>
</feature>
<keyword evidence="1" id="KW-1015">Disulfide bond</keyword>
<dbReference type="EMBL" id="AZGY01000013">
    <property type="protein sequence ID" value="KZZ93236.1"/>
    <property type="molecule type" value="Genomic_DNA"/>
</dbReference>
<name>A0A167ZY42_9HYPO</name>
<dbReference type="PROSITE" id="PS01186">
    <property type="entry name" value="EGF_2"/>
    <property type="match status" value="1"/>
</dbReference>
<dbReference type="CDD" id="cd00054">
    <property type="entry name" value="EGF_CA"/>
    <property type="match status" value="1"/>
</dbReference>
<feature type="compositionally biased region" description="Low complexity" evidence="2">
    <location>
        <begin position="743"/>
        <end position="789"/>
    </location>
</feature>
<feature type="compositionally biased region" description="Polar residues" evidence="2">
    <location>
        <begin position="486"/>
        <end position="501"/>
    </location>
</feature>
<accession>A0A167ZY42</accession>
<keyword evidence="6" id="KW-1185">Reference proteome</keyword>
<feature type="region of interest" description="Disordered" evidence="2">
    <location>
        <begin position="733"/>
        <end position="789"/>
    </location>
</feature>
<feature type="compositionally biased region" description="Pro residues" evidence="2">
    <location>
        <begin position="97"/>
        <end position="110"/>
    </location>
</feature>
<gene>
    <name evidence="5" type="ORF">AAL_05621</name>
</gene>
<evidence type="ECO:0000313" key="6">
    <source>
        <dbReference type="Proteomes" id="UP000078544"/>
    </source>
</evidence>
<sequence length="916" mass="97090">MSQPQNGREMDRPYKTPGSVKRAREQVQAMLNRDGVMTPPQTSDGSPTKAGKNRAAQGLEPKGGQIISRPTQVAQWPLGNSGAPFPSNDDPNSFTPTPRPRQAPQRPPRPSQSRIPSMLDQSKPQQPTPVFFTPPPNVPEAYQESPRSFNVSSPSDSSARQTVSSIGVIPDFPAPAPASSGPRKSAVLGPPPSSRRGQSSFYSNASFVSPIPEESPRSKSHGSYASSAAMPDSWPQESPRPDSPGYGDAFYDETASEKSRGSMSDDYGDESNLVRSASLGKKGKPALINTRQPGQSSSQERSFPTSADTTPDGGPFGSAGTSSSETIPTMKLFQQTQRNAANGENVSSERILQAFAAASSADPRESVAVADAPHHQSRLSAMRRPPRLDIDAVRAAEARGSLTSLPDLIRRATRLASMIDKGNRPASRLDALDEYMNEKGMSFPRSSTSLLGDQDGSLTCVGADDRHRSGLSDMLAAFPPPVHTPRGNTASPSSWLRNSTWPAAPAGDRSSGHSRSPSGQMETKPKRRCCGLPLWAFILLILLLLALIVAAIVVPLEFFVFKNLGNQDKEPSLGQCQKDFPCLNGGTNVLSQNKCSCICINGFTGPTCGDGSATGCATTNLVSTDGQSNIQNVTLGRAIPRLLADSSKNFSIPLSGTTILARFNSGSLSCIAQNSLVTFDGRSTRSGSPSDEVDDMTSKQAVALNQAEVFPLISIITILPIIFFTPTTTTTVTVPRESPYSMTSVPAKTTSSSTSSLTQVTLPPFSPSSSSTTTSSTTTSSSTTSSSITMPTTLLIDTSTLSAYPMSMMPPMAPSGPPPGTLFVVTEEKLDFARTAVLFILQEKSVDNAISAQSTLQRLFSKVTQGKTQKASQVTEAQASNFDLGNGNTINLVDLSVNVGRGPIGRKRDKTSVDSA</sequence>
<keyword evidence="3" id="KW-0472">Membrane</keyword>
<evidence type="ECO:0000259" key="4">
    <source>
        <dbReference type="PROSITE" id="PS50026"/>
    </source>
</evidence>
<feature type="region of interest" description="Disordered" evidence="2">
    <location>
        <begin position="479"/>
        <end position="525"/>
    </location>
</feature>
<evidence type="ECO:0000256" key="3">
    <source>
        <dbReference type="SAM" id="Phobius"/>
    </source>
</evidence>
<keyword evidence="1" id="KW-0245">EGF-like domain</keyword>
<dbReference type="Proteomes" id="UP000078544">
    <property type="component" value="Unassembled WGS sequence"/>
</dbReference>
<feature type="transmembrane region" description="Helical" evidence="3">
    <location>
        <begin position="534"/>
        <end position="561"/>
    </location>
</feature>
<feature type="compositionally biased region" description="Polar residues" evidence="2">
    <location>
        <begin position="289"/>
        <end position="309"/>
    </location>
</feature>
<dbReference type="PROSITE" id="PS00022">
    <property type="entry name" value="EGF_1"/>
    <property type="match status" value="1"/>
</dbReference>
<proteinExistence type="predicted"/>
<keyword evidence="3" id="KW-0812">Transmembrane</keyword>
<protein>
    <submittedName>
        <fullName evidence="5">Epidermal growth factor-like, type 3</fullName>
    </submittedName>
</protein>
<dbReference type="STRING" id="1081109.A0A167ZY42"/>
<evidence type="ECO:0000313" key="5">
    <source>
        <dbReference type="EMBL" id="KZZ93236.1"/>
    </source>
</evidence>
<organism evidence="5 6">
    <name type="scientific">Moelleriella libera RCEF 2490</name>
    <dbReference type="NCBI Taxonomy" id="1081109"/>
    <lineage>
        <taxon>Eukaryota</taxon>
        <taxon>Fungi</taxon>
        <taxon>Dikarya</taxon>
        <taxon>Ascomycota</taxon>
        <taxon>Pezizomycotina</taxon>
        <taxon>Sordariomycetes</taxon>
        <taxon>Hypocreomycetidae</taxon>
        <taxon>Hypocreales</taxon>
        <taxon>Clavicipitaceae</taxon>
        <taxon>Moelleriella</taxon>
    </lineage>
</organism>
<dbReference type="AlphaFoldDB" id="A0A167ZY42"/>
<dbReference type="PROSITE" id="PS50026">
    <property type="entry name" value="EGF_3"/>
    <property type="match status" value="1"/>
</dbReference>
<comment type="caution">
    <text evidence="1">Lacks conserved residue(s) required for the propagation of feature annotation.</text>
</comment>
<feature type="compositionally biased region" description="Polar residues" evidence="2">
    <location>
        <begin position="145"/>
        <end position="165"/>
    </location>
</feature>
<feature type="disulfide bond" evidence="1">
    <location>
        <begin position="599"/>
        <end position="608"/>
    </location>
</feature>
<evidence type="ECO:0000256" key="2">
    <source>
        <dbReference type="SAM" id="MobiDB-lite"/>
    </source>
</evidence>
<dbReference type="PANTHER" id="PTHR17178:SF0">
    <property type="entry name" value="SERGLYCIN"/>
    <property type="match status" value="1"/>
</dbReference>
<reference evidence="5 6" key="1">
    <citation type="journal article" date="2016" name="Genome Biol. Evol.">
        <title>Divergent and convergent evolution of fungal pathogenicity.</title>
        <authorList>
            <person name="Shang Y."/>
            <person name="Xiao G."/>
            <person name="Zheng P."/>
            <person name="Cen K."/>
            <person name="Zhan S."/>
            <person name="Wang C."/>
        </authorList>
    </citation>
    <scope>NUCLEOTIDE SEQUENCE [LARGE SCALE GENOMIC DNA]</scope>
    <source>
        <strain evidence="5 6">RCEF 2490</strain>
    </source>
</reference>
<keyword evidence="3" id="KW-1133">Transmembrane helix</keyword>
<feature type="region of interest" description="Disordered" evidence="2">
    <location>
        <begin position="1"/>
        <end position="345"/>
    </location>
</feature>
<feature type="transmembrane region" description="Helical" evidence="3">
    <location>
        <begin position="709"/>
        <end position="726"/>
    </location>
</feature>
<feature type="compositionally biased region" description="Polar residues" evidence="2">
    <location>
        <begin position="319"/>
        <end position="345"/>
    </location>
</feature>
<comment type="caution">
    <text evidence="5">The sequence shown here is derived from an EMBL/GenBank/DDBJ whole genome shotgun (WGS) entry which is preliminary data.</text>
</comment>
<dbReference type="OrthoDB" id="283575at2759"/>